<dbReference type="GO" id="GO:0060090">
    <property type="term" value="F:molecular adaptor activity"/>
    <property type="evidence" value="ECO:0007669"/>
    <property type="project" value="TreeGrafter"/>
</dbReference>
<protein>
    <submittedName>
        <fullName evidence="4">Uncharacterized protein LOC115888460 isoform X1</fullName>
    </submittedName>
</protein>
<dbReference type="OrthoDB" id="10036956at2759"/>
<organism evidence="3 4">
    <name type="scientific">Sitophilus oryzae</name>
    <name type="common">Rice weevil</name>
    <name type="synonym">Curculio oryzae</name>
    <dbReference type="NCBI Taxonomy" id="7048"/>
    <lineage>
        <taxon>Eukaryota</taxon>
        <taxon>Metazoa</taxon>
        <taxon>Ecdysozoa</taxon>
        <taxon>Arthropoda</taxon>
        <taxon>Hexapoda</taxon>
        <taxon>Insecta</taxon>
        <taxon>Pterygota</taxon>
        <taxon>Neoptera</taxon>
        <taxon>Endopterygota</taxon>
        <taxon>Coleoptera</taxon>
        <taxon>Polyphaga</taxon>
        <taxon>Cucujiformia</taxon>
        <taxon>Curculionidae</taxon>
        <taxon>Dryophthorinae</taxon>
        <taxon>Sitophilus</taxon>
    </lineage>
</organism>
<dbReference type="InParanoid" id="A0A6J2YLN5"/>
<evidence type="ECO:0000313" key="4">
    <source>
        <dbReference type="RefSeq" id="XP_030764069.1"/>
    </source>
</evidence>
<dbReference type="KEGG" id="soy:115888460"/>
<dbReference type="RefSeq" id="XP_030764069.1">
    <property type="nucleotide sequence ID" value="XM_030908209.1"/>
</dbReference>
<comment type="similarity">
    <text evidence="1">Belongs to the SAPAP family.</text>
</comment>
<keyword evidence="3" id="KW-1185">Reference proteome</keyword>
<evidence type="ECO:0000256" key="2">
    <source>
        <dbReference type="SAM" id="MobiDB-lite"/>
    </source>
</evidence>
<dbReference type="GO" id="GO:0098978">
    <property type="term" value="C:glutamatergic synapse"/>
    <property type="evidence" value="ECO:0007669"/>
    <property type="project" value="TreeGrafter"/>
</dbReference>
<dbReference type="Pfam" id="PF03359">
    <property type="entry name" value="GKAP"/>
    <property type="match status" value="1"/>
</dbReference>
<feature type="region of interest" description="Disordered" evidence="2">
    <location>
        <begin position="738"/>
        <end position="795"/>
    </location>
</feature>
<feature type="region of interest" description="Disordered" evidence="2">
    <location>
        <begin position="60"/>
        <end position="122"/>
    </location>
</feature>
<dbReference type="PANTHER" id="PTHR12353:SF31">
    <property type="entry name" value="LD44824P"/>
    <property type="match status" value="1"/>
</dbReference>
<dbReference type="GO" id="GO:0099572">
    <property type="term" value="C:postsynaptic specialization"/>
    <property type="evidence" value="ECO:0007669"/>
    <property type="project" value="TreeGrafter"/>
</dbReference>
<feature type="compositionally biased region" description="Polar residues" evidence="2">
    <location>
        <begin position="113"/>
        <end position="122"/>
    </location>
</feature>
<dbReference type="InterPro" id="IPR005026">
    <property type="entry name" value="SAPAP"/>
</dbReference>
<feature type="compositionally biased region" description="Basic and acidic residues" evidence="2">
    <location>
        <begin position="755"/>
        <end position="773"/>
    </location>
</feature>
<sequence>MGKKKRLNKLISKWIKSDLPEDRSSVLLLSVRKVPSSPKVSKRPFSLPLALGVVSSCSKSSQISRNPSCASNGRRPSITRRDSRRVLVAKGERPPRFKPEDCPEKRFGRHQAGEQTHSSSIDNGKLVCKTQSSEKNSACINGVKRLFSNKNSREELKQNSSESSPSVGRFKNIFFKSTERRQNDFDPKQKNTKLIKNNATEDHSESFTYKKFSSALDSSQSTIPTISLPPLSTCSSFRSLSNLGDDNSSSMVNMETSIDSIGTCSLDMEASTELQSDWSEVSSTGTLRSASVLTPADLQQHHLPSYLSLACTVNGYSTTTNYDPVRLARSRDASPHRLDTGSHLTPPQPTYSVTNNLLSPLNLVPLPTPKTNMTENALQTHHTQKFYNSTQTMTFMSSKESHFSSNIFTKDTTDGCIGNSHHTIQRQCMTYESKKVSGLSEQNKCNIESTTISKEYTNGKETKSFIQQRVERLYGPGALAQGFFVSKRKKNPLSESEDTTDKEDRDAHNKTLPDKFLDDDVEPSMKQSLSSPSLPVLRHLRPEFRAQLPIANSKKTKDVSIQKSVTVPKLTDEVKVNGHHKPSEEFLSEPSVSLQNGKILEVPINDECSSSEKDGHYFIRILEEQTARLLELADKAENELNTPNLSEEVIGKLRSASGKARLLVSQKMQQFKGLCTNNITQSEGEAFPTTNEDLQGFWDMVNLQVDQVDKLFEEINKLKENNWKEDTITKVENKVNGAAKPRKAIPKPKASAANEEARKQREEQRKKMIEERRKAMKAAQQSSQPSIEIYVPESS</sequence>
<dbReference type="AlphaFoldDB" id="A0A6J2YLN5"/>
<dbReference type="FunCoup" id="A0A6J2YLN5">
    <property type="interactions" value="5"/>
</dbReference>
<gene>
    <name evidence="4" type="primary">LOC115888460</name>
</gene>
<name>A0A6J2YLN5_SITOR</name>
<accession>A0A6J2YLN5</accession>
<dbReference type="CTD" id="46078"/>
<dbReference type="GO" id="GO:0023052">
    <property type="term" value="P:signaling"/>
    <property type="evidence" value="ECO:0007669"/>
    <property type="project" value="InterPro"/>
</dbReference>
<dbReference type="GeneID" id="115888460"/>
<evidence type="ECO:0000313" key="3">
    <source>
        <dbReference type="Proteomes" id="UP000504635"/>
    </source>
</evidence>
<feature type="region of interest" description="Disordered" evidence="2">
    <location>
        <begin position="485"/>
        <end position="532"/>
    </location>
</feature>
<feature type="compositionally biased region" description="Basic and acidic residues" evidence="2">
    <location>
        <begin position="79"/>
        <end position="106"/>
    </location>
</feature>
<dbReference type="Proteomes" id="UP000504635">
    <property type="component" value="Unplaced"/>
</dbReference>
<proteinExistence type="inferred from homology"/>
<feature type="compositionally biased region" description="Basic and acidic residues" evidence="2">
    <location>
        <begin position="502"/>
        <end position="518"/>
    </location>
</feature>
<reference evidence="4" key="1">
    <citation type="submission" date="2025-08" db="UniProtKB">
        <authorList>
            <consortium name="RefSeq"/>
        </authorList>
    </citation>
    <scope>IDENTIFICATION</scope>
    <source>
        <tissue evidence="4">Gonads</tissue>
    </source>
</reference>
<dbReference type="PANTHER" id="PTHR12353">
    <property type="entry name" value="DISKS LARGE-ASSOCIATED PROTEIN DAP SAP90/PSD-95-ASSOCIATED PROTEIN"/>
    <property type="match status" value="1"/>
</dbReference>
<evidence type="ECO:0000256" key="1">
    <source>
        <dbReference type="ARBA" id="ARBA00008839"/>
    </source>
</evidence>